<dbReference type="PATRIC" id="fig|665004.4.peg.492"/>
<reference evidence="4" key="1">
    <citation type="journal article" date="2017" name="Acta Aliment.">
        <title>Plant polysaccharide degrading enzyme system of Thermpbifida cellulosilytica TB100 revealed by de novo genome project data.</title>
        <authorList>
            <person name="Toth A."/>
            <person name="Baka E."/>
            <person name="Luzics S."/>
            <person name="Bata-Vidacs I."/>
            <person name="Nagy I."/>
            <person name="Balint B."/>
            <person name="Herceg R."/>
            <person name="Olasz F."/>
            <person name="Wilk T."/>
            <person name="Nagy T."/>
            <person name="Kriszt B."/>
            <person name="Nagy I."/>
            <person name="Kukolya J."/>
        </authorList>
    </citation>
    <scope>NUCLEOTIDE SEQUENCE [LARGE SCALE GENOMIC DNA]</scope>
    <source>
        <strain evidence="4">TB100</strain>
    </source>
</reference>
<feature type="domain" description="NAD-dependent epimerase/dehydratase" evidence="2">
    <location>
        <begin position="12"/>
        <end position="242"/>
    </location>
</feature>
<dbReference type="SUPFAM" id="SSF51735">
    <property type="entry name" value="NAD(P)-binding Rossmann-fold domains"/>
    <property type="match status" value="1"/>
</dbReference>
<feature type="region of interest" description="Disordered" evidence="1">
    <location>
        <begin position="132"/>
        <end position="160"/>
    </location>
</feature>
<dbReference type="PANTHER" id="PTHR48079">
    <property type="entry name" value="PROTEIN YEEZ"/>
    <property type="match status" value="1"/>
</dbReference>
<protein>
    <recommendedName>
        <fullName evidence="2">NAD-dependent epimerase/dehydratase domain-containing protein</fullName>
    </recommendedName>
</protein>
<feature type="compositionally biased region" description="Basic and acidic residues" evidence="1">
    <location>
        <begin position="139"/>
        <end position="151"/>
    </location>
</feature>
<evidence type="ECO:0000256" key="1">
    <source>
        <dbReference type="SAM" id="MobiDB-lite"/>
    </source>
</evidence>
<comment type="caution">
    <text evidence="3">The sequence shown here is derived from an EMBL/GenBank/DDBJ whole genome shotgun (WGS) entry which is preliminary data.</text>
</comment>
<sequence>MSDTTDIPTRSLVTGATGLLGSSITRLLLDGGGEVVALVRDPARARRLLPDHPALRVVAGDVNDPGSYRKELVGVDTVFHTAAYFREYFQPGADLALMERTNVTAVRDLLTTAAEAGVPTVVHTSSVNVLNRQGADNPADEHTPPPPELRDQPTSTSYSASKVRAEAVVREFADRPGLRVPVVLPGWMWGPGDAGPTSAGRLFLAVARGEMRAVPRLHNYVVDVRDVALACVRAAARPEAGRYVVAGRRHSLQEICAAVAAATGAQTPRTVPAGLAMAVAALLEAQARLRGKEPVATRTGVQVLRDGDGRHFSSARAQQQLGIVFRPIEQTMADTAQWYREHGFLPAGRAGRPVAR</sequence>
<evidence type="ECO:0000313" key="3">
    <source>
        <dbReference type="EMBL" id="KUP96927.1"/>
    </source>
</evidence>
<dbReference type="GO" id="GO:0005737">
    <property type="term" value="C:cytoplasm"/>
    <property type="evidence" value="ECO:0007669"/>
    <property type="project" value="TreeGrafter"/>
</dbReference>
<dbReference type="PROSITE" id="PS00061">
    <property type="entry name" value="ADH_SHORT"/>
    <property type="match status" value="1"/>
</dbReference>
<dbReference type="Gene3D" id="3.40.50.720">
    <property type="entry name" value="NAD(P)-binding Rossmann-like Domain"/>
    <property type="match status" value="1"/>
</dbReference>
<accession>A0A147KI08</accession>
<evidence type="ECO:0000259" key="2">
    <source>
        <dbReference type="Pfam" id="PF01370"/>
    </source>
</evidence>
<dbReference type="PANTHER" id="PTHR48079:SF6">
    <property type="entry name" value="NAD(P)-BINDING DOMAIN-CONTAINING PROTEIN-RELATED"/>
    <property type="match status" value="1"/>
</dbReference>
<organism evidence="3 4">
    <name type="scientific">Thermobifida cellulosilytica TB100</name>
    <dbReference type="NCBI Taxonomy" id="665004"/>
    <lineage>
        <taxon>Bacteria</taxon>
        <taxon>Bacillati</taxon>
        <taxon>Actinomycetota</taxon>
        <taxon>Actinomycetes</taxon>
        <taxon>Streptosporangiales</taxon>
        <taxon>Nocardiopsidaceae</taxon>
        <taxon>Thermobifida</taxon>
    </lineage>
</organism>
<dbReference type="InterPro" id="IPR051783">
    <property type="entry name" value="NAD(P)-dependent_oxidoreduct"/>
</dbReference>
<dbReference type="InterPro" id="IPR001509">
    <property type="entry name" value="Epimerase_deHydtase"/>
</dbReference>
<dbReference type="Proteomes" id="UP000074382">
    <property type="component" value="Unassembled WGS sequence"/>
</dbReference>
<dbReference type="InterPro" id="IPR036291">
    <property type="entry name" value="NAD(P)-bd_dom_sf"/>
</dbReference>
<dbReference type="InterPro" id="IPR020904">
    <property type="entry name" value="Sc_DH/Rdtase_CS"/>
</dbReference>
<dbReference type="GO" id="GO:0004029">
    <property type="term" value="F:aldehyde dehydrogenase (NAD+) activity"/>
    <property type="evidence" value="ECO:0007669"/>
    <property type="project" value="TreeGrafter"/>
</dbReference>
<dbReference type="Pfam" id="PF01370">
    <property type="entry name" value="Epimerase"/>
    <property type="match status" value="1"/>
</dbReference>
<proteinExistence type="predicted"/>
<dbReference type="RefSeq" id="WP_198156266.1">
    <property type="nucleotide sequence ID" value="NZ_KQ950180.1"/>
</dbReference>
<dbReference type="STRING" id="665004.AC529_09610"/>
<dbReference type="EMBL" id="LGEM01000055">
    <property type="protein sequence ID" value="KUP96927.1"/>
    <property type="molecule type" value="Genomic_DNA"/>
</dbReference>
<dbReference type="AlphaFoldDB" id="A0A147KI08"/>
<name>A0A147KI08_THECS</name>
<gene>
    <name evidence="3" type="ORF">AC529_09610</name>
</gene>
<keyword evidence="4" id="KW-1185">Reference proteome</keyword>
<evidence type="ECO:0000313" key="4">
    <source>
        <dbReference type="Proteomes" id="UP000074382"/>
    </source>
</evidence>